<dbReference type="OrthoDB" id="778581at2759"/>
<dbReference type="Proteomes" id="UP000652761">
    <property type="component" value="Unassembled WGS sequence"/>
</dbReference>
<name>A0A843XCM3_COLES</name>
<evidence type="ECO:0000313" key="3">
    <source>
        <dbReference type="EMBL" id="MQM17168.1"/>
    </source>
</evidence>
<evidence type="ECO:0000259" key="2">
    <source>
        <dbReference type="Pfam" id="PF07995"/>
    </source>
</evidence>
<dbReference type="SUPFAM" id="SSF50952">
    <property type="entry name" value="Soluble quinoprotein glucose dehydrogenase"/>
    <property type="match status" value="1"/>
</dbReference>
<dbReference type="AlphaFoldDB" id="A0A843XCM3"/>
<dbReference type="InterPro" id="IPR011042">
    <property type="entry name" value="6-blade_b-propeller_TolB-like"/>
</dbReference>
<gene>
    <name evidence="3" type="ORF">Taro_050137</name>
</gene>
<feature type="non-terminal residue" evidence="3">
    <location>
        <position position="1"/>
    </location>
</feature>
<comment type="caution">
    <text evidence="3">The sequence shown here is derived from an EMBL/GenBank/DDBJ whole genome shotgun (WGS) entry which is preliminary data.</text>
</comment>
<dbReference type="InterPro" id="IPR012938">
    <property type="entry name" value="Glc/Sorbosone_DH"/>
</dbReference>
<dbReference type="EMBL" id="NMUH01007385">
    <property type="protein sequence ID" value="MQM17168.1"/>
    <property type="molecule type" value="Genomic_DNA"/>
</dbReference>
<keyword evidence="4" id="KW-1185">Reference proteome</keyword>
<organism evidence="3 4">
    <name type="scientific">Colocasia esculenta</name>
    <name type="common">Wild taro</name>
    <name type="synonym">Arum esculentum</name>
    <dbReference type="NCBI Taxonomy" id="4460"/>
    <lineage>
        <taxon>Eukaryota</taxon>
        <taxon>Viridiplantae</taxon>
        <taxon>Streptophyta</taxon>
        <taxon>Embryophyta</taxon>
        <taxon>Tracheophyta</taxon>
        <taxon>Spermatophyta</taxon>
        <taxon>Magnoliopsida</taxon>
        <taxon>Liliopsida</taxon>
        <taxon>Araceae</taxon>
        <taxon>Aroideae</taxon>
        <taxon>Colocasieae</taxon>
        <taxon>Colocasia</taxon>
    </lineage>
</organism>
<dbReference type="PANTHER" id="PTHR19328:SF13">
    <property type="entry name" value="HIPL1 PROTEIN"/>
    <property type="match status" value="1"/>
</dbReference>
<accession>A0A843XCM3</accession>
<sequence>VRQISDLGLWGNYSIPKDNPYVDDSELQPEIWALGLRNPWRCSFDSERPPYFFCADVGQDMYEEVDLISKGGNYGWRVYEGPLLFSPASGNVTLSSMNAILPVMGYTHSAVNIKTGSASITGGYVYRATADPCMVGRYLYTDLYASAVWEGTESPENSGNYNVTSIPFSCANDTPIPCESVANSLIPSLGFIFSFGEDNSKDVFLLTSKGVYRVVRPSRCGYTCSKESTSPAGSSTPPPSSSSSLPEELKGKLVLFCSFFLLVLGLSI</sequence>
<dbReference type="Gene3D" id="2.120.10.30">
    <property type="entry name" value="TolB, C-terminal domain"/>
    <property type="match status" value="1"/>
</dbReference>
<dbReference type="PANTHER" id="PTHR19328">
    <property type="entry name" value="HEDGEHOG-INTERACTING PROTEIN"/>
    <property type="match status" value="1"/>
</dbReference>
<dbReference type="Pfam" id="PF07995">
    <property type="entry name" value="GSDH"/>
    <property type="match status" value="1"/>
</dbReference>
<feature type="domain" description="Glucose/Sorbosone dehydrogenase" evidence="2">
    <location>
        <begin position="14"/>
        <end position="107"/>
    </location>
</feature>
<dbReference type="InterPro" id="IPR011041">
    <property type="entry name" value="Quinoprot_gluc/sorb_DH_b-prop"/>
</dbReference>
<feature type="compositionally biased region" description="Low complexity" evidence="1">
    <location>
        <begin position="228"/>
        <end position="244"/>
    </location>
</feature>
<protein>
    <recommendedName>
        <fullName evidence="2">Glucose/Sorbosone dehydrogenase domain-containing protein</fullName>
    </recommendedName>
</protein>
<proteinExistence type="predicted"/>
<reference evidence="3" key="1">
    <citation type="submission" date="2017-07" db="EMBL/GenBank/DDBJ databases">
        <title>Taro Niue Genome Assembly and Annotation.</title>
        <authorList>
            <person name="Atibalentja N."/>
            <person name="Keating K."/>
            <person name="Fields C.J."/>
        </authorList>
    </citation>
    <scope>NUCLEOTIDE SEQUENCE</scope>
    <source>
        <strain evidence="3">Niue_2</strain>
        <tissue evidence="3">Leaf</tissue>
    </source>
</reference>
<evidence type="ECO:0000256" key="1">
    <source>
        <dbReference type="SAM" id="MobiDB-lite"/>
    </source>
</evidence>
<evidence type="ECO:0000313" key="4">
    <source>
        <dbReference type="Proteomes" id="UP000652761"/>
    </source>
</evidence>
<feature type="region of interest" description="Disordered" evidence="1">
    <location>
        <begin position="224"/>
        <end position="244"/>
    </location>
</feature>